<dbReference type="PANTHER" id="PTHR33116:SF86">
    <property type="entry name" value="REVERSE TRANSCRIPTASE DOMAIN-CONTAINING PROTEIN"/>
    <property type="match status" value="1"/>
</dbReference>
<comment type="caution">
    <text evidence="1">The sequence shown here is derived from an EMBL/GenBank/DDBJ whole genome shotgun (WGS) entry which is preliminary data.</text>
</comment>
<accession>A0ABD3AUW6</accession>
<dbReference type="Proteomes" id="UP001630127">
    <property type="component" value="Unassembled WGS sequence"/>
</dbReference>
<dbReference type="PANTHER" id="PTHR33116">
    <property type="entry name" value="REVERSE TRANSCRIPTASE ZINC-BINDING DOMAIN-CONTAINING PROTEIN-RELATED-RELATED"/>
    <property type="match status" value="1"/>
</dbReference>
<dbReference type="AlphaFoldDB" id="A0ABD3AUW6"/>
<gene>
    <name evidence="1" type="ORF">ACH5RR_003334</name>
</gene>
<dbReference type="EMBL" id="JBJUIK010000002">
    <property type="protein sequence ID" value="KAL3534873.1"/>
    <property type="molecule type" value="Genomic_DNA"/>
</dbReference>
<evidence type="ECO:0000313" key="2">
    <source>
        <dbReference type="Proteomes" id="UP001630127"/>
    </source>
</evidence>
<keyword evidence="2" id="KW-1185">Reference proteome</keyword>
<protein>
    <submittedName>
        <fullName evidence="1">Uncharacterized protein</fullName>
    </submittedName>
</protein>
<evidence type="ECO:0000313" key="1">
    <source>
        <dbReference type="EMBL" id="KAL3534873.1"/>
    </source>
</evidence>
<organism evidence="1 2">
    <name type="scientific">Cinchona calisaya</name>
    <dbReference type="NCBI Taxonomy" id="153742"/>
    <lineage>
        <taxon>Eukaryota</taxon>
        <taxon>Viridiplantae</taxon>
        <taxon>Streptophyta</taxon>
        <taxon>Embryophyta</taxon>
        <taxon>Tracheophyta</taxon>
        <taxon>Spermatophyta</taxon>
        <taxon>Magnoliopsida</taxon>
        <taxon>eudicotyledons</taxon>
        <taxon>Gunneridae</taxon>
        <taxon>Pentapetalae</taxon>
        <taxon>asterids</taxon>
        <taxon>lamiids</taxon>
        <taxon>Gentianales</taxon>
        <taxon>Rubiaceae</taxon>
        <taxon>Cinchonoideae</taxon>
        <taxon>Cinchoneae</taxon>
        <taxon>Cinchona</taxon>
    </lineage>
</organism>
<proteinExistence type="predicted"/>
<name>A0ABD3AUW6_9GENT</name>
<sequence length="289" mass="32247">MEEKRQGKSDELFTPVNVNKKLFGVESNGKALTCLNAGFGYFRDKGENFGQFINQKIDDLSAIPKDLIVAQSGNGESQQSLGLQSSASGSKPFGVSHVHPLGAFHLQDLVSEQELRDQAMMNMRMIHLWKRRNSINFTVELLPREKELSRNSGTSISSIKAILDDFTKVSGFSINFDKSRILFSNNTSETVKNAICSFLNIIHTEDLGKYLDFPQHNGKLSPRHTRFILDKVKSKLVGWQTNMVSFAGRKAIVQQVSLAIPSNYMQYDALPMSLCDDIDRTKGTSCGES</sequence>
<reference evidence="1 2" key="1">
    <citation type="submission" date="2024-11" db="EMBL/GenBank/DDBJ databases">
        <title>A near-complete genome assembly of Cinchona calisaya.</title>
        <authorList>
            <person name="Lian D.C."/>
            <person name="Zhao X.W."/>
            <person name="Wei L."/>
        </authorList>
    </citation>
    <scope>NUCLEOTIDE SEQUENCE [LARGE SCALE GENOMIC DNA]</scope>
    <source>
        <tissue evidence="1">Nenye</tissue>
    </source>
</reference>